<dbReference type="Pfam" id="PF02463">
    <property type="entry name" value="SMC_N"/>
    <property type="match status" value="1"/>
</dbReference>
<evidence type="ECO:0000256" key="3">
    <source>
        <dbReference type="ARBA" id="ARBA00022840"/>
    </source>
</evidence>
<evidence type="ECO:0000259" key="8">
    <source>
        <dbReference type="SMART" id="SM00968"/>
    </source>
</evidence>
<evidence type="ECO:0000313" key="10">
    <source>
        <dbReference type="Proteomes" id="UP000005438"/>
    </source>
</evidence>
<dbReference type="PATRIC" id="fig|700598.3.peg.1596"/>
<dbReference type="eggNOG" id="COG1196">
    <property type="taxonomic scope" value="Bacteria"/>
</dbReference>
<keyword evidence="3 6" id="KW-0067">ATP-binding</keyword>
<dbReference type="PANTHER" id="PTHR43977">
    <property type="entry name" value="STRUCTURAL MAINTENANCE OF CHROMOSOMES PROTEIN 3"/>
    <property type="match status" value="1"/>
</dbReference>
<feature type="transmembrane region" description="Helical" evidence="7">
    <location>
        <begin position="12"/>
        <end position="32"/>
    </location>
</feature>
<dbReference type="InterPro" id="IPR003395">
    <property type="entry name" value="RecF/RecN/SMC_N"/>
</dbReference>
<dbReference type="Pfam" id="PF06470">
    <property type="entry name" value="SMC_hinge"/>
    <property type="match status" value="1"/>
</dbReference>
<dbReference type="InterPro" id="IPR010935">
    <property type="entry name" value="SMC_hinge"/>
</dbReference>
<dbReference type="SMART" id="SM00968">
    <property type="entry name" value="SMC_hinge"/>
    <property type="match status" value="1"/>
</dbReference>
<dbReference type="Proteomes" id="UP000005438">
    <property type="component" value="Chromosome"/>
</dbReference>
<dbReference type="InterPro" id="IPR036277">
    <property type="entry name" value="SMC_hinge_sf"/>
</dbReference>
<dbReference type="HOGENOM" id="CLU_001042_2_2_10"/>
<evidence type="ECO:0000256" key="4">
    <source>
        <dbReference type="ARBA" id="ARBA00023054"/>
    </source>
</evidence>
<dbReference type="InterPro" id="IPR011890">
    <property type="entry name" value="SMC_prok"/>
</dbReference>
<dbReference type="HAMAP" id="MF_01894">
    <property type="entry name" value="Smc_prok"/>
    <property type="match status" value="1"/>
</dbReference>
<evidence type="ECO:0000256" key="2">
    <source>
        <dbReference type="ARBA" id="ARBA00022741"/>
    </source>
</evidence>
<evidence type="ECO:0000256" key="7">
    <source>
        <dbReference type="SAM" id="Phobius"/>
    </source>
</evidence>
<dbReference type="SUPFAM" id="SSF52540">
    <property type="entry name" value="P-loop containing nucleoside triphosphate hydrolases"/>
    <property type="match status" value="2"/>
</dbReference>
<comment type="function">
    <text evidence="6">Required for chromosome condensation and partitioning.</text>
</comment>
<reference evidence="9 10" key="1">
    <citation type="submission" date="2011-12" db="EMBL/GenBank/DDBJ databases">
        <title>The complete genome of Niastella koreensis GR20-10.</title>
        <authorList>
            <consortium name="US DOE Joint Genome Institute (JGI-PGF)"/>
            <person name="Lucas S."/>
            <person name="Han J."/>
            <person name="Lapidus A."/>
            <person name="Bruce D."/>
            <person name="Goodwin L."/>
            <person name="Pitluck S."/>
            <person name="Peters L."/>
            <person name="Kyrpides N."/>
            <person name="Mavromatis K."/>
            <person name="Ivanova N."/>
            <person name="Mikhailova N."/>
            <person name="Davenport K."/>
            <person name="Saunders E."/>
            <person name="Detter J.C."/>
            <person name="Tapia R."/>
            <person name="Han C."/>
            <person name="Land M."/>
            <person name="Hauser L."/>
            <person name="Markowitz V."/>
            <person name="Cheng J.-F."/>
            <person name="Hugenholtz P."/>
            <person name="Woyke T."/>
            <person name="Wu D."/>
            <person name="Tindall B."/>
            <person name="Pomrenke H."/>
            <person name="Brambilla E."/>
            <person name="Klenk H.-P."/>
            <person name="Eisen J.A."/>
        </authorList>
    </citation>
    <scope>NUCLEOTIDE SEQUENCE [LARGE SCALE GENOMIC DNA]</scope>
    <source>
        <strain evidence="10">DSM 17620 / KACC 11465 / NBRC 106392 / GR20-10</strain>
    </source>
</reference>
<dbReference type="GO" id="GO:0006260">
    <property type="term" value="P:DNA replication"/>
    <property type="evidence" value="ECO:0007669"/>
    <property type="project" value="UniProtKB-UniRule"/>
</dbReference>
<keyword evidence="4 6" id="KW-0175">Coiled coil</keyword>
<dbReference type="GO" id="GO:0005737">
    <property type="term" value="C:cytoplasm"/>
    <property type="evidence" value="ECO:0007669"/>
    <property type="project" value="UniProtKB-SubCell"/>
</dbReference>
<evidence type="ECO:0000256" key="1">
    <source>
        <dbReference type="ARBA" id="ARBA00022490"/>
    </source>
</evidence>
<keyword evidence="7" id="KW-0472">Membrane</keyword>
<evidence type="ECO:0000256" key="6">
    <source>
        <dbReference type="HAMAP-Rule" id="MF_01894"/>
    </source>
</evidence>
<evidence type="ECO:0000313" key="9">
    <source>
        <dbReference type="EMBL" id="AEV97937.1"/>
    </source>
</evidence>
<dbReference type="NCBIfam" id="TIGR02168">
    <property type="entry name" value="SMC_prok_B"/>
    <property type="match status" value="1"/>
</dbReference>
<proteinExistence type="inferred from homology"/>
<dbReference type="GO" id="GO:0007059">
    <property type="term" value="P:chromosome segregation"/>
    <property type="evidence" value="ECO:0007669"/>
    <property type="project" value="UniProtKB-UniRule"/>
</dbReference>
<dbReference type="KEGG" id="nko:Niako_1568"/>
<dbReference type="EMBL" id="CP003178">
    <property type="protein sequence ID" value="AEV97937.1"/>
    <property type="molecule type" value="Genomic_DNA"/>
</dbReference>
<dbReference type="Gene3D" id="3.40.50.300">
    <property type="entry name" value="P-loop containing nucleotide triphosphate hydrolases"/>
    <property type="match status" value="2"/>
</dbReference>
<keyword evidence="7" id="KW-0812">Transmembrane</keyword>
<name>G8T6T4_NIAKG</name>
<feature type="coiled-coil region" evidence="6">
    <location>
        <begin position="361"/>
        <end position="395"/>
    </location>
</feature>
<dbReference type="Gene3D" id="1.10.287.1490">
    <property type="match status" value="1"/>
</dbReference>
<dbReference type="GO" id="GO:0016887">
    <property type="term" value="F:ATP hydrolysis activity"/>
    <property type="evidence" value="ECO:0007669"/>
    <property type="project" value="InterPro"/>
</dbReference>
<comment type="domain">
    <text evidence="6">Contains large globular domains required for ATP hydrolysis at each terminus and a third globular domain forming a flexible hinge near the middle of the molecule. These domains are separated by coiled-coil structures.</text>
</comment>
<dbReference type="GO" id="GO:0005694">
    <property type="term" value="C:chromosome"/>
    <property type="evidence" value="ECO:0007669"/>
    <property type="project" value="InterPro"/>
</dbReference>
<feature type="coiled-coil region" evidence="6">
    <location>
        <begin position="748"/>
        <end position="1054"/>
    </location>
</feature>
<keyword evidence="5 6" id="KW-0238">DNA-binding</keyword>
<dbReference type="InterPro" id="IPR027417">
    <property type="entry name" value="P-loop_NTPase"/>
</dbReference>
<dbReference type="InterPro" id="IPR024704">
    <property type="entry name" value="SMC"/>
</dbReference>
<dbReference type="PIRSF" id="PIRSF005719">
    <property type="entry name" value="SMC"/>
    <property type="match status" value="1"/>
</dbReference>
<dbReference type="SUPFAM" id="SSF75553">
    <property type="entry name" value="Smc hinge domain"/>
    <property type="match status" value="1"/>
</dbReference>
<keyword evidence="2 6" id="KW-0547">Nucleotide-binding</keyword>
<gene>
    <name evidence="6" type="primary">smc</name>
    <name evidence="9" type="ordered locus">Niako_1568</name>
</gene>
<dbReference type="GO" id="GO:0003677">
    <property type="term" value="F:DNA binding"/>
    <property type="evidence" value="ECO:0007669"/>
    <property type="project" value="UniProtKB-UniRule"/>
</dbReference>
<evidence type="ECO:0000256" key="5">
    <source>
        <dbReference type="ARBA" id="ARBA00023125"/>
    </source>
</evidence>
<dbReference type="AlphaFoldDB" id="G8T6T4"/>
<comment type="subcellular location">
    <subcellularLocation>
        <location evidence="6">Cytoplasm</location>
    </subcellularLocation>
</comment>
<dbReference type="CDD" id="cd03278">
    <property type="entry name" value="ABC_SMC_barmotin"/>
    <property type="match status" value="1"/>
</dbReference>
<dbReference type="GO" id="GO:0007062">
    <property type="term" value="P:sister chromatid cohesion"/>
    <property type="evidence" value="ECO:0007669"/>
    <property type="project" value="InterPro"/>
</dbReference>
<dbReference type="GO" id="GO:0005524">
    <property type="term" value="F:ATP binding"/>
    <property type="evidence" value="ECO:0007669"/>
    <property type="project" value="UniProtKB-UniRule"/>
</dbReference>
<feature type="coiled-coil region" evidence="6">
    <location>
        <begin position="424"/>
        <end position="570"/>
    </location>
</feature>
<dbReference type="STRING" id="700598.Niako_1568"/>
<sequence length="1251" mass="143271">MRKQLSTVIKQLVFRAFAFSLLYSAFCLQNYSQHINIYKHNFTGMFHKSAQLLSLVSRSGTIFIPIGYICRFLKKIDQVRLKSLEIKGFKSFADKTVLHFDEGITGVIGPNGCGKSNIIDSIRWVIGEQKISHLRSENLESLVFNGSKTRSASGLAEVSLTFENTRNLLPTEFSTITVTRKFYKSGESEYRLNDVQCRLRDIQNLFMDTGVSTDSYAIIELGMVDEIIKDKENSRRRMLEQAAGITIYKTRKKEAKQKLDATEQDLARIEDLLFEINNQLKTLENQAKKAEKYYEIKKEYRELSIELAKAALEGFNLTYRDLNSQSEVETDKKVRLDAEVANEEAVIEQEKVGFIEKERALQSMQHEFNDLLQTLRTKENEKNLASQRLKFLQERENSLQEFLNKSEGTLKGLEESIEFTRISVEEEKGKLEGLEQMVEDHKDAVDNARAIFDEKRTHVDRLRAENLSLQRNQFDAEKKVAVADTSIQNVQKAINQIEEEREARYSQIKQLEEEKMVKEQELEKRQRDLVQLQDHQERTKEQILQAQGQLESLRQQLAEEGRKLDAKKNERDLLKSLIDSMEGYPESVKFLHNNPGWNHKAPILSDIIYVKEEFRAAVENVLEPYLNYYVVNNLQEGLQAVHLLDNNKKGKANFFLLDKLNEAKSEGGHAPANTIAAMEVIEVDAQYRHLAEYLLGNVFIAENDDALATSNGSVVLEKTGKYVKGKFSLTGGSVGLFEGKKIGRAKNLEKLHEEIVALEGVVQDLKDGIQQKHNEVIGYNEQLKDTAIKQAQQDINTLTNQMFSLENKMENLHGSQSSSQNRLEELQMNLEETTSSISGTRQQWMELVNQLQELGEQLASVENEYKRAEGEYTNAQTVFNEYNLQLTRQTSKINSLTTELQFKSKQLVELQAQVETNASQLKQTLENITESADQLATAENALVDMMRRKEEEEKKLNEADQAFYNMRNALGEKETQLRQKSKEREQTEHLLNEIKDKLNELKLQLAGMKERLNVEFKINLDDILDQPRTGETPVEELQEKGDRMKKRLENLGEVNPTAIEAFQEMKKRYEFILEQKNDLVTAKDSLLQTIQEVEATANQQFLDTFNKVRENFQKVFKALFTEDDSADMILMNPENLAETSIDIVAKPKGKRPSSITQLSGGEKTLTSTALLFAIYLIKPAPFCILDEVDAPLDDANVGKFTQMIRKFSQESQFIIVTHNKQTMSAVDVIYGVTMQEPGVSKLVPVDFRNLN</sequence>
<keyword evidence="7" id="KW-1133">Transmembrane helix</keyword>
<feature type="domain" description="SMC hinge" evidence="8">
    <location>
        <begin position="598"/>
        <end position="710"/>
    </location>
</feature>
<dbReference type="GO" id="GO:0030261">
    <property type="term" value="P:chromosome condensation"/>
    <property type="evidence" value="ECO:0007669"/>
    <property type="project" value="InterPro"/>
</dbReference>
<comment type="similarity">
    <text evidence="6">Belongs to the SMC family.</text>
</comment>
<protein>
    <recommendedName>
        <fullName evidence="6">Chromosome partition protein Smc</fullName>
    </recommendedName>
</protein>
<accession>G8T6T4</accession>
<keyword evidence="1 6" id="KW-0963">Cytoplasm</keyword>
<feature type="binding site" evidence="6">
    <location>
        <begin position="110"/>
        <end position="117"/>
    </location>
    <ligand>
        <name>ATP</name>
        <dbReference type="ChEBI" id="CHEBI:30616"/>
    </ligand>
</feature>
<dbReference type="Gene3D" id="1.20.1060.20">
    <property type="match status" value="1"/>
</dbReference>
<feature type="coiled-coil region" evidence="6">
    <location>
        <begin position="245"/>
        <end position="293"/>
    </location>
</feature>
<organism evidence="9 10">
    <name type="scientific">Niastella koreensis (strain DSM 17620 / KACC 11465 / NBRC 106392 / GR20-10)</name>
    <dbReference type="NCBI Taxonomy" id="700598"/>
    <lineage>
        <taxon>Bacteria</taxon>
        <taxon>Pseudomonadati</taxon>
        <taxon>Bacteroidota</taxon>
        <taxon>Chitinophagia</taxon>
        <taxon>Chitinophagales</taxon>
        <taxon>Chitinophagaceae</taxon>
        <taxon>Niastella</taxon>
    </lineage>
</organism>
<comment type="subunit">
    <text evidence="6">Homodimer.</text>
</comment>